<dbReference type="EC" id="3.6.1.-" evidence="7"/>
<keyword evidence="7" id="KW-0539">Nucleus</keyword>
<dbReference type="GO" id="GO:0005829">
    <property type="term" value="C:cytosol"/>
    <property type="evidence" value="ECO:0007669"/>
    <property type="project" value="TreeGrafter"/>
</dbReference>
<dbReference type="GO" id="GO:0003723">
    <property type="term" value="F:RNA binding"/>
    <property type="evidence" value="ECO:0007669"/>
    <property type="project" value="UniProtKB-KW"/>
</dbReference>
<evidence type="ECO:0000313" key="10">
    <source>
        <dbReference type="Proteomes" id="UP001165120"/>
    </source>
</evidence>
<comment type="catalytic activity">
    <reaction evidence="5">
        <text>a 5'-end triphospho-ribonucleoside in mRNA + H2O = a 5'-end phospho-ribonucleoside in mRNA + diphosphate + H(+)</text>
        <dbReference type="Rhea" id="RHEA:78683"/>
        <dbReference type="Rhea" id="RHEA-COMP:15692"/>
        <dbReference type="Rhea" id="RHEA-COMP:17164"/>
        <dbReference type="ChEBI" id="CHEBI:15377"/>
        <dbReference type="ChEBI" id="CHEBI:15378"/>
        <dbReference type="ChEBI" id="CHEBI:33019"/>
        <dbReference type="ChEBI" id="CHEBI:138282"/>
        <dbReference type="ChEBI" id="CHEBI:167618"/>
    </reaction>
    <physiologicalReaction direction="left-to-right" evidence="5">
        <dbReference type="Rhea" id="RHEA:78684"/>
    </physiologicalReaction>
</comment>
<evidence type="ECO:0000313" key="9">
    <source>
        <dbReference type="EMBL" id="GME68173.1"/>
    </source>
</evidence>
<accession>A0A9W6WEK2</accession>
<evidence type="ECO:0000256" key="5">
    <source>
        <dbReference type="ARBA" id="ARBA00044692"/>
    </source>
</evidence>
<comment type="catalytic activity">
    <reaction evidence="4">
        <text>a 5'-end (N(7)-methyl 5'-triphosphoguanosine)-ribonucleoside-ribonucleotide in mRNA + H2O = a (N(7)-methyl 5'-triphosphoguanosine)-nucleoside + a 5'-end phospho-ribonucleoside in mRNA + H(+)</text>
        <dbReference type="Rhea" id="RHEA:66928"/>
        <dbReference type="Rhea" id="RHEA-COMP:15692"/>
        <dbReference type="Rhea" id="RHEA-COMP:17313"/>
        <dbReference type="ChEBI" id="CHEBI:15377"/>
        <dbReference type="ChEBI" id="CHEBI:15378"/>
        <dbReference type="ChEBI" id="CHEBI:138282"/>
        <dbReference type="ChEBI" id="CHEBI:172876"/>
        <dbReference type="ChEBI" id="CHEBI:172877"/>
    </reaction>
    <physiologicalReaction direction="left-to-right" evidence="4">
        <dbReference type="Rhea" id="RHEA:66929"/>
    </physiologicalReaction>
</comment>
<dbReference type="GO" id="GO:0004518">
    <property type="term" value="F:nuclease activity"/>
    <property type="evidence" value="ECO:0007669"/>
    <property type="project" value="UniProtKB-KW"/>
</dbReference>
<proteinExistence type="inferred from homology"/>
<keyword evidence="7" id="KW-0378">Hydrolase</keyword>
<evidence type="ECO:0000256" key="3">
    <source>
        <dbReference type="ARBA" id="ARBA00022722"/>
    </source>
</evidence>
<reference evidence="9" key="1">
    <citation type="submission" date="2023-04" db="EMBL/GenBank/DDBJ databases">
        <title>Candida boidinii NBRC 10035.</title>
        <authorList>
            <person name="Ichikawa N."/>
            <person name="Sato H."/>
            <person name="Tonouchi N."/>
        </authorList>
    </citation>
    <scope>NUCLEOTIDE SEQUENCE</scope>
    <source>
        <strain evidence="9">NBRC 10035</strain>
    </source>
</reference>
<dbReference type="EMBL" id="BSXN01000345">
    <property type="protein sequence ID" value="GME68173.1"/>
    <property type="molecule type" value="Genomic_DNA"/>
</dbReference>
<comment type="function">
    <text evidence="7">Decapping enzyme for NAD-capped RNAs: specifically hydrolyzes the nicotinamide adenine dinucleotide (NAD) cap from a subset of RNAs by removing the entire NAD moiety from the 5'-end of an NAD-capped RNA.</text>
</comment>
<comment type="catalytic activity">
    <reaction evidence="6">
        <text>a 5'-end NAD(+)-phospho-ribonucleoside in mRNA + H2O = a 5'-end phospho-ribonucleoside in mRNA + NAD(+) + H(+)</text>
        <dbReference type="Rhea" id="RHEA:60880"/>
        <dbReference type="Rhea" id="RHEA-COMP:15692"/>
        <dbReference type="Rhea" id="RHEA-COMP:15698"/>
        <dbReference type="ChEBI" id="CHEBI:15377"/>
        <dbReference type="ChEBI" id="CHEBI:15378"/>
        <dbReference type="ChEBI" id="CHEBI:57540"/>
        <dbReference type="ChEBI" id="CHEBI:138282"/>
        <dbReference type="ChEBI" id="CHEBI:144029"/>
    </reaction>
    <physiologicalReaction direction="left-to-right" evidence="6">
        <dbReference type="Rhea" id="RHEA:60881"/>
    </physiologicalReaction>
</comment>
<feature type="domain" description="RAI1-like" evidence="8">
    <location>
        <begin position="16"/>
        <end position="376"/>
    </location>
</feature>
<evidence type="ECO:0000256" key="4">
    <source>
        <dbReference type="ARBA" id="ARBA00044676"/>
    </source>
</evidence>
<name>A0A9W6WEK2_CANBO</name>
<protein>
    <recommendedName>
        <fullName evidence="7">Decapping nuclease</fullName>
        <ecNumber evidence="7">3.6.1.-</ecNumber>
    </recommendedName>
</protein>
<dbReference type="InterPro" id="IPR013961">
    <property type="entry name" value="RAI1"/>
</dbReference>
<keyword evidence="3 7" id="KW-0540">Nuclease</keyword>
<dbReference type="GO" id="GO:0000956">
    <property type="term" value="P:nuclear-transcribed mRNA catabolic process"/>
    <property type="evidence" value="ECO:0007669"/>
    <property type="project" value="TreeGrafter"/>
</dbReference>
<dbReference type="GO" id="GO:0034353">
    <property type="term" value="F:mRNA 5'-diphosphatase activity"/>
    <property type="evidence" value="ECO:0007669"/>
    <property type="project" value="TreeGrafter"/>
</dbReference>
<dbReference type="GO" id="GO:0110155">
    <property type="term" value="P:NAD-cap decapping"/>
    <property type="evidence" value="ECO:0007669"/>
    <property type="project" value="TreeGrafter"/>
</dbReference>
<comment type="similarity">
    <text evidence="2 7">Belongs to the DXO/Dom3Z family.</text>
</comment>
<evidence type="ECO:0000256" key="1">
    <source>
        <dbReference type="ARBA" id="ARBA00001968"/>
    </source>
</evidence>
<keyword evidence="7" id="KW-0547">Nucleotide-binding</keyword>
<dbReference type="Proteomes" id="UP001165120">
    <property type="component" value="Unassembled WGS sequence"/>
</dbReference>
<sequence length="395" mass="45503">MQVFPLISRAKDAVIKQPIELTSYSRNEEGEYQLDDSELKYYYLPDSDVSTPGGIDLASGIKEFKQSGSLGTEFEGLLLAIEDYEKNKNGGKKIDSSLITWRGLLRKIMTLPFSRNEELEYNIIVFDGQIMMVEDLENSQNLKLKEEATMDDFKRKLIYSGYKFEQITTLSKPWALSTRNEIEKRRKIPVKNNIPQYTTVVSTGIGGIKLTIGAEVDCVWNYKPNLEEGDKENPLNHYVELKTNSIINHPKSLFAFENKLFRTWAQCFLVGIPKIIVGFRDENMILRSVEEYETEKIPILIKNNTFPNDNNNNNNGGKKNVPKFMPSIKFLGGFLAWLNESIPKDDENRAWKLKYNSDTNKDYLVLTEMAPEQAVKFTNPDTGLVSKRFRDWRKK</sequence>
<dbReference type="GO" id="GO:0005634">
    <property type="term" value="C:nucleus"/>
    <property type="evidence" value="ECO:0007669"/>
    <property type="project" value="UniProtKB-SubCell"/>
</dbReference>
<dbReference type="GO" id="GO:0000166">
    <property type="term" value="F:nucleotide binding"/>
    <property type="evidence" value="ECO:0007669"/>
    <property type="project" value="UniProtKB-KW"/>
</dbReference>
<dbReference type="AlphaFoldDB" id="A0A9W6WEK2"/>
<keyword evidence="10" id="KW-1185">Reference proteome</keyword>
<organism evidence="9 10">
    <name type="scientific">Candida boidinii</name>
    <name type="common">Yeast</name>
    <dbReference type="NCBI Taxonomy" id="5477"/>
    <lineage>
        <taxon>Eukaryota</taxon>
        <taxon>Fungi</taxon>
        <taxon>Dikarya</taxon>
        <taxon>Ascomycota</taxon>
        <taxon>Saccharomycotina</taxon>
        <taxon>Pichiomycetes</taxon>
        <taxon>Pichiales</taxon>
        <taxon>Pichiaceae</taxon>
        <taxon>Ogataea</taxon>
        <taxon>Ogataea/Candida clade</taxon>
    </lineage>
</organism>
<dbReference type="PANTHER" id="PTHR12395">
    <property type="entry name" value="DOM-3 RELATED"/>
    <property type="match status" value="1"/>
</dbReference>
<keyword evidence="7" id="KW-0479">Metal-binding</keyword>
<dbReference type="PANTHER" id="PTHR12395:SF9">
    <property type="entry name" value="DECAPPING AND EXORIBONUCLEASE PROTEIN"/>
    <property type="match status" value="1"/>
</dbReference>
<dbReference type="InterPro" id="IPR039039">
    <property type="entry name" value="RAI1-like_fam"/>
</dbReference>
<comment type="subcellular location">
    <subcellularLocation>
        <location evidence="7">Nucleus</location>
    </subcellularLocation>
</comment>
<dbReference type="GO" id="GO:0046872">
    <property type="term" value="F:metal ion binding"/>
    <property type="evidence" value="ECO:0007669"/>
    <property type="project" value="UniProtKB-KW"/>
</dbReference>
<dbReference type="Pfam" id="PF08652">
    <property type="entry name" value="RAI1"/>
    <property type="match status" value="1"/>
</dbReference>
<evidence type="ECO:0000259" key="8">
    <source>
        <dbReference type="Pfam" id="PF08652"/>
    </source>
</evidence>
<keyword evidence="7" id="KW-0694">RNA-binding</keyword>
<evidence type="ECO:0000256" key="7">
    <source>
        <dbReference type="RuleBase" id="RU367113"/>
    </source>
</evidence>
<gene>
    <name evidence="9" type="ORF">Cboi02_000145100</name>
</gene>
<evidence type="ECO:0000256" key="6">
    <source>
        <dbReference type="ARBA" id="ARBA00048124"/>
    </source>
</evidence>
<comment type="caution">
    <text evidence="9">The sequence shown here is derived from an EMBL/GenBank/DDBJ whole genome shotgun (WGS) entry which is preliminary data.</text>
</comment>
<evidence type="ECO:0000256" key="2">
    <source>
        <dbReference type="ARBA" id="ARBA00006562"/>
    </source>
</evidence>
<comment type="cofactor">
    <cofactor evidence="1 7">
        <name>a divalent metal cation</name>
        <dbReference type="ChEBI" id="CHEBI:60240"/>
    </cofactor>
</comment>